<keyword evidence="2 3" id="KW-0040">ANK repeat</keyword>
<feature type="repeat" description="ANK" evidence="3">
    <location>
        <begin position="564"/>
        <end position="586"/>
    </location>
</feature>
<feature type="compositionally biased region" description="Low complexity" evidence="5">
    <location>
        <begin position="125"/>
        <end position="163"/>
    </location>
</feature>
<dbReference type="Pfam" id="PF12796">
    <property type="entry name" value="Ank_2"/>
    <property type="match status" value="1"/>
</dbReference>
<keyword evidence="1" id="KW-0677">Repeat</keyword>
<dbReference type="SMART" id="SM00248">
    <property type="entry name" value="ANK"/>
    <property type="match status" value="5"/>
</dbReference>
<reference evidence="6 7" key="1">
    <citation type="submission" date="2023-03" db="EMBL/GenBank/DDBJ databases">
        <title>Genome sequence of Lichtheimia ornata CBS 291.66.</title>
        <authorList>
            <person name="Mohabir J.T."/>
            <person name="Shea T.P."/>
            <person name="Kurbessoian T."/>
            <person name="Berby B."/>
            <person name="Fontaine J."/>
            <person name="Livny J."/>
            <person name="Gnirke A."/>
            <person name="Stajich J.E."/>
            <person name="Cuomo C.A."/>
        </authorList>
    </citation>
    <scope>NUCLEOTIDE SEQUENCE [LARGE SCALE GENOMIC DNA]</scope>
    <source>
        <strain evidence="6">CBS 291.66</strain>
    </source>
</reference>
<dbReference type="Gene3D" id="1.25.40.20">
    <property type="entry name" value="Ankyrin repeat-containing domain"/>
    <property type="match status" value="1"/>
</dbReference>
<comment type="caution">
    <text evidence="6">The sequence shown here is derived from an EMBL/GenBank/DDBJ whole genome shotgun (WGS) entry which is preliminary data.</text>
</comment>
<feature type="compositionally biased region" description="Polar residues" evidence="5">
    <location>
        <begin position="201"/>
        <end position="210"/>
    </location>
</feature>
<evidence type="ECO:0000256" key="2">
    <source>
        <dbReference type="ARBA" id="ARBA00023043"/>
    </source>
</evidence>
<evidence type="ECO:0000256" key="5">
    <source>
        <dbReference type="SAM" id="MobiDB-lite"/>
    </source>
</evidence>
<sequence>MPPSTTLSPTPSFHSMDEYLRPSTTTLCDQDKNVLPPSARECLVDLIQQVEHDNLRQVLKIELNRLLTDHERIVTMLQQRTHMLEQDNEQLRGLNSEHQRRYEKAVREMQFFKKKADYLSKQQQSPSIAHSSSNTSNSTASRTRSHSSASETRSEISAISSSAPLPPPHAAPPLPPPPPPQQQPLPPTPASTSTSAINYPLTPTSPQPSVVSEREEYDSLRPLPHSSSSMPSRSSSTSSSNAHHYQQSFWNAPPLPSMSSVMSSSTATSSLADNVRQPPNYPVRHAGTNSIYSVGSDVSYPTPQSSTEAAPHPSLPQHPNGQQKRSWQNLRQNPSVHSSYSSPSTTTTATTTTTTTGGGGGGGGGPVSSAATSVYSVPMTPVRSTISTNGYTGSCMIQQRRVDPLMFGGSDGLWDTISKSQGSDATVEKIISNFLRRGGSPNTAKQSPTCHDVKYGYGMIHALIVTKAPGALDLLLQQGANPNALTLSEADENKVTPCYLAARVGWLAGLQKVVQAGGDLINARGEGPKKKTALHTAAEHCHAAVVEFIVGYTQGALNHEVDAQGATALHYACLSGHTDLVGFLVRSCRIPPTQGTNRGEQPIHWAARAGRLEVVALLIERFNCDYNAYVTKRVPSPLDIAKTGGHKRLVDYLKGLGALSSKKLDKKHKNDKSKKATVENALARNGLFADDDDDPI</sequence>
<dbReference type="EMBL" id="JARTCD010000025">
    <property type="protein sequence ID" value="KAJ8658351.1"/>
    <property type="molecule type" value="Genomic_DNA"/>
</dbReference>
<feature type="compositionally biased region" description="Polar residues" evidence="5">
    <location>
        <begin position="299"/>
        <end position="308"/>
    </location>
</feature>
<feature type="coiled-coil region" evidence="4">
    <location>
        <begin position="88"/>
        <end position="115"/>
    </location>
</feature>
<gene>
    <name evidence="6" type="ORF">O0I10_006036</name>
</gene>
<feature type="compositionally biased region" description="Polar residues" evidence="5">
    <location>
        <begin position="241"/>
        <end position="250"/>
    </location>
</feature>
<dbReference type="PANTHER" id="PTHR24198">
    <property type="entry name" value="ANKYRIN REPEAT AND PROTEIN KINASE DOMAIN-CONTAINING PROTEIN"/>
    <property type="match status" value="1"/>
</dbReference>
<dbReference type="InterPro" id="IPR036770">
    <property type="entry name" value="Ankyrin_rpt-contain_sf"/>
</dbReference>
<dbReference type="PANTHER" id="PTHR24198:SF165">
    <property type="entry name" value="ANKYRIN REPEAT-CONTAINING PROTEIN-RELATED"/>
    <property type="match status" value="1"/>
</dbReference>
<feature type="compositionally biased region" description="Low complexity" evidence="5">
    <location>
        <begin position="334"/>
        <end position="355"/>
    </location>
</feature>
<evidence type="ECO:0000313" key="6">
    <source>
        <dbReference type="EMBL" id="KAJ8658351.1"/>
    </source>
</evidence>
<accession>A0AAD7V4D3</accession>
<dbReference type="PROSITE" id="PS50088">
    <property type="entry name" value="ANK_REPEAT"/>
    <property type="match status" value="2"/>
</dbReference>
<keyword evidence="4" id="KW-0175">Coiled coil</keyword>
<feature type="compositionally biased region" description="Low complexity" evidence="5">
    <location>
        <begin position="220"/>
        <end position="240"/>
    </location>
</feature>
<feature type="repeat" description="ANK" evidence="3">
    <location>
        <begin position="598"/>
        <end position="621"/>
    </location>
</feature>
<keyword evidence="7" id="KW-1185">Reference proteome</keyword>
<evidence type="ECO:0000313" key="7">
    <source>
        <dbReference type="Proteomes" id="UP001234581"/>
    </source>
</evidence>
<dbReference type="AlphaFoldDB" id="A0AAD7V4D3"/>
<dbReference type="Proteomes" id="UP001234581">
    <property type="component" value="Unassembled WGS sequence"/>
</dbReference>
<organism evidence="6 7">
    <name type="scientific">Lichtheimia ornata</name>
    <dbReference type="NCBI Taxonomy" id="688661"/>
    <lineage>
        <taxon>Eukaryota</taxon>
        <taxon>Fungi</taxon>
        <taxon>Fungi incertae sedis</taxon>
        <taxon>Mucoromycota</taxon>
        <taxon>Mucoromycotina</taxon>
        <taxon>Mucoromycetes</taxon>
        <taxon>Mucorales</taxon>
        <taxon>Lichtheimiaceae</taxon>
        <taxon>Lichtheimia</taxon>
    </lineage>
</organism>
<feature type="compositionally biased region" description="Polar residues" evidence="5">
    <location>
        <begin position="317"/>
        <end position="333"/>
    </location>
</feature>
<evidence type="ECO:0000256" key="4">
    <source>
        <dbReference type="SAM" id="Coils"/>
    </source>
</evidence>
<dbReference type="PROSITE" id="PS50297">
    <property type="entry name" value="ANK_REP_REGION"/>
    <property type="match status" value="2"/>
</dbReference>
<name>A0AAD7V4D3_9FUNG</name>
<proteinExistence type="predicted"/>
<feature type="compositionally biased region" description="Pro residues" evidence="5">
    <location>
        <begin position="164"/>
        <end position="189"/>
    </location>
</feature>
<protein>
    <submittedName>
        <fullName evidence="6">Uncharacterized protein</fullName>
    </submittedName>
</protein>
<feature type="region of interest" description="Disordered" evidence="5">
    <location>
        <begin position="117"/>
        <end position="250"/>
    </location>
</feature>
<evidence type="ECO:0000256" key="1">
    <source>
        <dbReference type="ARBA" id="ARBA00022737"/>
    </source>
</evidence>
<dbReference type="RefSeq" id="XP_058343264.1">
    <property type="nucleotide sequence ID" value="XM_058486069.1"/>
</dbReference>
<feature type="region of interest" description="Disordered" evidence="5">
    <location>
        <begin position="269"/>
        <end position="369"/>
    </location>
</feature>
<dbReference type="GeneID" id="83213447"/>
<dbReference type="InterPro" id="IPR002110">
    <property type="entry name" value="Ankyrin_rpt"/>
</dbReference>
<feature type="compositionally biased region" description="Gly residues" evidence="5">
    <location>
        <begin position="356"/>
        <end position="366"/>
    </location>
</feature>
<evidence type="ECO:0000256" key="3">
    <source>
        <dbReference type="PROSITE-ProRule" id="PRU00023"/>
    </source>
</evidence>
<dbReference type="SUPFAM" id="SSF48403">
    <property type="entry name" value="Ankyrin repeat"/>
    <property type="match status" value="1"/>
</dbReference>